<keyword evidence="1" id="KW-0521">NADP</keyword>
<name>A0AA38M3T6_9CUCU</name>
<dbReference type="InterPro" id="IPR026055">
    <property type="entry name" value="FAR"/>
</dbReference>
<dbReference type="Proteomes" id="UP001168821">
    <property type="component" value="Unassembled WGS sequence"/>
</dbReference>
<dbReference type="EMBL" id="JALNTZ010000009">
    <property type="protein sequence ID" value="KAJ3641739.1"/>
    <property type="molecule type" value="Genomic_DNA"/>
</dbReference>
<reference evidence="3" key="1">
    <citation type="journal article" date="2023" name="G3 (Bethesda)">
        <title>Whole genome assemblies of Zophobas morio and Tenebrio molitor.</title>
        <authorList>
            <person name="Kaur S."/>
            <person name="Stinson S.A."/>
            <person name="diCenzo G.C."/>
        </authorList>
    </citation>
    <scope>NUCLEOTIDE SEQUENCE</scope>
    <source>
        <strain evidence="3">QUZm001</strain>
    </source>
</reference>
<dbReference type="SUPFAM" id="SSF51735">
    <property type="entry name" value="NAD(P)-binding Rossmann-fold domains"/>
    <property type="match status" value="1"/>
</dbReference>
<evidence type="ECO:0000313" key="4">
    <source>
        <dbReference type="Proteomes" id="UP001168821"/>
    </source>
</evidence>
<dbReference type="Pfam" id="PF07993">
    <property type="entry name" value="NAD_binding_4"/>
    <property type="match status" value="1"/>
</dbReference>
<feature type="domain" description="Thioester reductase (TE)" evidence="2">
    <location>
        <begin position="18"/>
        <end position="117"/>
    </location>
</feature>
<comment type="catalytic activity">
    <reaction evidence="1">
        <text>a long-chain fatty acyl-CoA + 2 NADPH + 2 H(+) = a long-chain primary fatty alcohol + 2 NADP(+) + CoA</text>
        <dbReference type="Rhea" id="RHEA:52716"/>
        <dbReference type="ChEBI" id="CHEBI:15378"/>
        <dbReference type="ChEBI" id="CHEBI:57287"/>
        <dbReference type="ChEBI" id="CHEBI:57783"/>
        <dbReference type="ChEBI" id="CHEBI:58349"/>
        <dbReference type="ChEBI" id="CHEBI:77396"/>
        <dbReference type="ChEBI" id="CHEBI:83139"/>
        <dbReference type="EC" id="1.2.1.84"/>
    </reaction>
</comment>
<sequence length="118" mass="13430">MSNNSQIVNFFKNQTIFLTGGTGLIGKLLVEKLLRTSFDVKKIYILVRAKHGKNCQQRFDHFFNNSCFEKINQENKSKVSFISGDCRKPDLGLKSEDVDILKTETTCIIHAAANVNFR</sequence>
<keyword evidence="4" id="KW-1185">Reference proteome</keyword>
<dbReference type="PANTHER" id="PTHR11011:SF60">
    <property type="entry name" value="FATTY ACYL-COA REDUCTASE-RELATED"/>
    <property type="match status" value="1"/>
</dbReference>
<evidence type="ECO:0000256" key="1">
    <source>
        <dbReference type="RuleBase" id="RU363097"/>
    </source>
</evidence>
<gene>
    <name evidence="3" type="ORF">Zmor_028219</name>
</gene>
<proteinExistence type="inferred from homology"/>
<accession>A0AA38M3T6</accession>
<organism evidence="3 4">
    <name type="scientific">Zophobas morio</name>
    <dbReference type="NCBI Taxonomy" id="2755281"/>
    <lineage>
        <taxon>Eukaryota</taxon>
        <taxon>Metazoa</taxon>
        <taxon>Ecdysozoa</taxon>
        <taxon>Arthropoda</taxon>
        <taxon>Hexapoda</taxon>
        <taxon>Insecta</taxon>
        <taxon>Pterygota</taxon>
        <taxon>Neoptera</taxon>
        <taxon>Endopterygota</taxon>
        <taxon>Coleoptera</taxon>
        <taxon>Polyphaga</taxon>
        <taxon>Cucujiformia</taxon>
        <taxon>Tenebrionidae</taxon>
        <taxon>Zophobas</taxon>
    </lineage>
</organism>
<dbReference type="GO" id="GO:0102965">
    <property type="term" value="F:alcohol-forming long-chain fatty acyl-CoA reductase activity"/>
    <property type="evidence" value="ECO:0007669"/>
    <property type="project" value="UniProtKB-EC"/>
</dbReference>
<keyword evidence="1" id="KW-0560">Oxidoreductase</keyword>
<dbReference type="GO" id="GO:0035336">
    <property type="term" value="P:long-chain fatty-acyl-CoA metabolic process"/>
    <property type="evidence" value="ECO:0007669"/>
    <property type="project" value="TreeGrafter"/>
</dbReference>
<protein>
    <recommendedName>
        <fullName evidence="1">Fatty acyl-CoA reductase</fullName>
        <ecNumber evidence="1">1.2.1.84</ecNumber>
    </recommendedName>
</protein>
<dbReference type="InterPro" id="IPR013120">
    <property type="entry name" value="FAR_NAD-bd"/>
</dbReference>
<evidence type="ECO:0000259" key="2">
    <source>
        <dbReference type="Pfam" id="PF07993"/>
    </source>
</evidence>
<dbReference type="EC" id="1.2.1.84" evidence="1"/>
<dbReference type="GO" id="GO:0005777">
    <property type="term" value="C:peroxisome"/>
    <property type="evidence" value="ECO:0007669"/>
    <property type="project" value="TreeGrafter"/>
</dbReference>
<comment type="function">
    <text evidence="1">Catalyzes the reduction of fatty acyl-CoA to fatty alcohols.</text>
</comment>
<comment type="caution">
    <text evidence="3">The sequence shown here is derived from an EMBL/GenBank/DDBJ whole genome shotgun (WGS) entry which is preliminary data.</text>
</comment>
<dbReference type="AlphaFoldDB" id="A0AA38M3T6"/>
<keyword evidence="1" id="KW-0443">Lipid metabolism</keyword>
<dbReference type="Gene3D" id="3.40.50.720">
    <property type="entry name" value="NAD(P)-binding Rossmann-like Domain"/>
    <property type="match status" value="1"/>
</dbReference>
<keyword evidence="1" id="KW-0444">Lipid biosynthesis</keyword>
<dbReference type="GO" id="GO:0080019">
    <property type="term" value="F:alcohol-forming very long-chain fatty acyl-CoA reductase activity"/>
    <property type="evidence" value="ECO:0007669"/>
    <property type="project" value="InterPro"/>
</dbReference>
<dbReference type="PANTHER" id="PTHR11011">
    <property type="entry name" value="MALE STERILITY PROTEIN 2-RELATED"/>
    <property type="match status" value="1"/>
</dbReference>
<comment type="similarity">
    <text evidence="1">Belongs to the fatty acyl-CoA reductase family.</text>
</comment>
<evidence type="ECO:0000313" key="3">
    <source>
        <dbReference type="EMBL" id="KAJ3641739.1"/>
    </source>
</evidence>
<dbReference type="InterPro" id="IPR036291">
    <property type="entry name" value="NAD(P)-bd_dom_sf"/>
</dbReference>